<proteinExistence type="inferred from homology"/>
<dbReference type="Gene3D" id="1.10.510.10">
    <property type="entry name" value="Transferase(Phosphotransferase) domain 1"/>
    <property type="match status" value="1"/>
</dbReference>
<keyword evidence="3 11" id="KW-0418">Kinase</keyword>
<gene>
    <name evidence="11" type="ORF">BW34_02573</name>
</gene>
<evidence type="ECO:0000313" key="11">
    <source>
        <dbReference type="EMBL" id="EZP26241.1"/>
    </source>
</evidence>
<organism evidence="11 12">
    <name type="scientific">Microbacterium oleivorans</name>
    <dbReference type="NCBI Taxonomy" id="273677"/>
    <lineage>
        <taxon>Bacteria</taxon>
        <taxon>Bacillati</taxon>
        <taxon>Actinomycetota</taxon>
        <taxon>Actinomycetes</taxon>
        <taxon>Micrococcales</taxon>
        <taxon>Microbacteriaceae</taxon>
        <taxon>Microbacterium</taxon>
    </lineage>
</organism>
<evidence type="ECO:0000256" key="3">
    <source>
        <dbReference type="ARBA" id="ARBA00022777"/>
    </source>
</evidence>
<dbReference type="EC" id="2.7.12.2" evidence="6"/>
<reference evidence="11 12" key="1">
    <citation type="submission" date="2014-03" db="EMBL/GenBank/DDBJ databases">
        <title>Draft Genome Sequences of 13 Willow Endophytes.</title>
        <authorList>
            <person name="Gan H.Y."/>
            <person name="Gan H.M."/>
            <person name="Savka M.A."/>
            <person name="Hudson A.O."/>
        </authorList>
    </citation>
    <scope>NUCLEOTIDE SEQUENCE [LARGE SCALE GENOMIC DNA]</scope>
    <source>
        <strain evidence="11 12">RIT293</strain>
    </source>
</reference>
<dbReference type="InterPro" id="IPR011009">
    <property type="entry name" value="Kinase-like_dom_sf"/>
</dbReference>
<comment type="caution">
    <text evidence="11">The sequence shown here is derived from an EMBL/GenBank/DDBJ whole genome shotgun (WGS) entry which is preliminary data.</text>
</comment>
<comment type="similarity">
    <text evidence="5">Belongs to the protein kinase superfamily. STE Ser/Thr protein kinase family. MAP kinase kinase subfamily.</text>
</comment>
<dbReference type="PANTHER" id="PTHR48013">
    <property type="entry name" value="DUAL SPECIFICITY MITOGEN-ACTIVATED PROTEIN KINASE KINASE 5-RELATED"/>
    <property type="match status" value="1"/>
</dbReference>
<evidence type="ECO:0000256" key="9">
    <source>
        <dbReference type="ARBA" id="ARBA00051693"/>
    </source>
</evidence>
<dbReference type="AlphaFoldDB" id="A0A031FPZ0"/>
<evidence type="ECO:0000256" key="6">
    <source>
        <dbReference type="ARBA" id="ARBA00038999"/>
    </source>
</evidence>
<dbReference type="SMART" id="SM00220">
    <property type="entry name" value="S_TKc"/>
    <property type="match status" value="1"/>
</dbReference>
<evidence type="ECO:0000256" key="7">
    <source>
        <dbReference type="ARBA" id="ARBA00049014"/>
    </source>
</evidence>
<keyword evidence="1 11" id="KW-0808">Transferase</keyword>
<accession>A0A031FPZ0</accession>
<evidence type="ECO:0000256" key="5">
    <source>
        <dbReference type="ARBA" id="ARBA00038035"/>
    </source>
</evidence>
<protein>
    <recommendedName>
        <fullName evidence="6">mitogen-activated protein kinase kinase</fullName>
        <ecNumber evidence="6">2.7.12.2</ecNumber>
    </recommendedName>
</protein>
<feature type="domain" description="Protein kinase" evidence="10">
    <location>
        <begin position="5"/>
        <end position="271"/>
    </location>
</feature>
<evidence type="ECO:0000256" key="1">
    <source>
        <dbReference type="ARBA" id="ARBA00022679"/>
    </source>
</evidence>
<keyword evidence="2" id="KW-0547">Nucleotide-binding</keyword>
<dbReference type="InterPro" id="IPR000719">
    <property type="entry name" value="Prot_kinase_dom"/>
</dbReference>
<dbReference type="SUPFAM" id="SSF56112">
    <property type="entry name" value="Protein kinase-like (PK-like)"/>
    <property type="match status" value="1"/>
</dbReference>
<dbReference type="GO" id="GO:0106310">
    <property type="term" value="F:protein serine kinase activity"/>
    <property type="evidence" value="ECO:0007669"/>
    <property type="project" value="RHEA"/>
</dbReference>
<evidence type="ECO:0000256" key="8">
    <source>
        <dbReference type="ARBA" id="ARBA00049299"/>
    </source>
</evidence>
<comment type="catalytic activity">
    <reaction evidence="8">
        <text>L-threonyl-[protein] + ATP = O-phospho-L-threonyl-[protein] + ADP + H(+)</text>
        <dbReference type="Rhea" id="RHEA:46608"/>
        <dbReference type="Rhea" id="RHEA-COMP:11060"/>
        <dbReference type="Rhea" id="RHEA-COMP:11605"/>
        <dbReference type="ChEBI" id="CHEBI:15378"/>
        <dbReference type="ChEBI" id="CHEBI:30013"/>
        <dbReference type="ChEBI" id="CHEBI:30616"/>
        <dbReference type="ChEBI" id="CHEBI:61977"/>
        <dbReference type="ChEBI" id="CHEBI:456216"/>
        <dbReference type="EC" id="2.7.12.2"/>
    </reaction>
</comment>
<comment type="catalytic activity">
    <reaction evidence="7">
        <text>L-seryl-[protein] + ATP = O-phospho-L-seryl-[protein] + ADP + H(+)</text>
        <dbReference type="Rhea" id="RHEA:17989"/>
        <dbReference type="Rhea" id="RHEA-COMP:9863"/>
        <dbReference type="Rhea" id="RHEA-COMP:11604"/>
        <dbReference type="ChEBI" id="CHEBI:15378"/>
        <dbReference type="ChEBI" id="CHEBI:29999"/>
        <dbReference type="ChEBI" id="CHEBI:30616"/>
        <dbReference type="ChEBI" id="CHEBI:83421"/>
        <dbReference type="ChEBI" id="CHEBI:456216"/>
        <dbReference type="EC" id="2.7.12.2"/>
    </reaction>
</comment>
<sequence length="483" mass="53269">MNWEILGPLEADGSGFGRLYEVQGASGEIGVAKVVPKAPGAERELLLGDSIATANLKHAIPILDTGEHEDNWVLVMPRADCSLAQHLAGSAVPLPLAESIAILKDIADALAEIDGGIVHRDLKPANILRHDGSWKLADFGVARYSDAITSDSTRKQHFSAPYAAPEQWEHRHATSATDVYAFGVIAFELLAGSRPFVGPSREDYREQHVKSPAPELATGTAKLRILVEECLYKDPSVRPSPRALLIRIKSAEASNQQAGASKLASFSHSVVRERAQEQAALNEYRERQEQRLRQVTAADRSIQHITSAMRAEIEDNAPVAEFARVVGNDAPIFRVSLGDATLTFDRVRPVEHWEKPFTTIASSRIDLDFGRVGADWQGRSHSLWYCDAKEPGTFGWFELAFMSSPLAARSSQIEPFARMPYEAQPAFGGGVGSMQLAWPVTEVDPSDPQEFVQRWLDWFADAAAGRLRRPSTIPEREVRRTHR</sequence>
<keyword evidence="12" id="KW-1185">Reference proteome</keyword>
<dbReference type="CDD" id="cd14014">
    <property type="entry name" value="STKc_PknB_like"/>
    <property type="match status" value="1"/>
</dbReference>
<dbReference type="Pfam" id="PF00069">
    <property type="entry name" value="Pkinase"/>
    <property type="match status" value="1"/>
</dbReference>
<evidence type="ECO:0000313" key="12">
    <source>
        <dbReference type="Proteomes" id="UP000024001"/>
    </source>
</evidence>
<keyword evidence="4" id="KW-0067">ATP-binding</keyword>
<dbReference type="Proteomes" id="UP000024001">
    <property type="component" value="Unassembled WGS sequence"/>
</dbReference>
<dbReference type="PANTHER" id="PTHR48013:SF9">
    <property type="entry name" value="DUAL SPECIFICITY MITOGEN-ACTIVATED PROTEIN KINASE KINASE 5"/>
    <property type="match status" value="1"/>
</dbReference>
<evidence type="ECO:0000259" key="10">
    <source>
        <dbReference type="PROSITE" id="PS50011"/>
    </source>
</evidence>
<comment type="catalytic activity">
    <reaction evidence="9">
        <text>L-tyrosyl-[protein] + ATP = O-phospho-L-tyrosyl-[protein] + ADP + H(+)</text>
        <dbReference type="Rhea" id="RHEA:10596"/>
        <dbReference type="Rhea" id="RHEA-COMP:10136"/>
        <dbReference type="Rhea" id="RHEA-COMP:20101"/>
        <dbReference type="ChEBI" id="CHEBI:15378"/>
        <dbReference type="ChEBI" id="CHEBI:30616"/>
        <dbReference type="ChEBI" id="CHEBI:46858"/>
        <dbReference type="ChEBI" id="CHEBI:61978"/>
        <dbReference type="ChEBI" id="CHEBI:456216"/>
        <dbReference type="EC" id="2.7.12.2"/>
    </reaction>
</comment>
<dbReference type="GO" id="GO:0005524">
    <property type="term" value="F:ATP binding"/>
    <property type="evidence" value="ECO:0007669"/>
    <property type="project" value="UniProtKB-KW"/>
</dbReference>
<dbReference type="EMBL" id="JFYO01000007">
    <property type="protein sequence ID" value="EZP26241.1"/>
    <property type="molecule type" value="Genomic_DNA"/>
</dbReference>
<evidence type="ECO:0000256" key="2">
    <source>
        <dbReference type="ARBA" id="ARBA00022741"/>
    </source>
</evidence>
<name>A0A031FPZ0_9MICO</name>
<dbReference type="eggNOG" id="COG0515">
    <property type="taxonomic scope" value="Bacteria"/>
</dbReference>
<dbReference type="PROSITE" id="PS50011">
    <property type="entry name" value="PROTEIN_KINASE_DOM"/>
    <property type="match status" value="1"/>
</dbReference>
<evidence type="ECO:0000256" key="4">
    <source>
        <dbReference type="ARBA" id="ARBA00022840"/>
    </source>
</evidence>
<dbReference type="GO" id="GO:0004713">
    <property type="term" value="F:protein tyrosine kinase activity"/>
    <property type="evidence" value="ECO:0007669"/>
    <property type="project" value="RHEA"/>
</dbReference>